<dbReference type="FunFam" id="1.50.10.130:FF:000001">
    <property type="entry name" value="Isoprene synthase, chloroplastic"/>
    <property type="match status" value="1"/>
</dbReference>
<dbReference type="PANTHER" id="PTHR31225:SF80">
    <property type="entry name" value="OS08G0139700 PROTEIN"/>
    <property type="match status" value="1"/>
</dbReference>
<reference evidence="7" key="2">
    <citation type="submission" date="2008-03" db="EMBL/GenBank/DDBJ databases">
        <title>Molecular and Genomic Basis of Volatile-mediated Indirect Defense against Insects in Rice.</title>
        <authorList>
            <person name="Yuan J.S."/>
            <person name="Kollner T.G."/>
            <person name="Wiggins G."/>
            <person name="Grant J."/>
            <person name="Degenhardt J."/>
            <person name="Chen F."/>
        </authorList>
    </citation>
    <scope>NUCLEOTIDE SEQUENCE</scope>
</reference>
<evidence type="ECO:0000313" key="6">
    <source>
        <dbReference type="EMBL" id="ABJ16553.1"/>
    </source>
</evidence>
<dbReference type="InterPro" id="IPR044814">
    <property type="entry name" value="Terpene_cyclase_plant_C1"/>
</dbReference>
<reference evidence="6" key="1">
    <citation type="submission" date="2006-07" db="EMBL/GenBank/DDBJ databases">
        <title>The rice (E)-beta-caryophyllene/beta-elemene synthase (OsTPS3) accounts for the major inducible volatile sesquiterpenes.</title>
        <authorList>
            <person name="Cheng A.-X."/>
            <person name="Xiang C.-Y."/>
            <person name="Yang C.-Q."/>
            <person name="Hu W.-L."/>
            <person name="Wang L.-J."/>
            <person name="Lou Y.-G."/>
            <person name="Chen X.-Y."/>
        </authorList>
    </citation>
    <scope>NUCLEOTIDE SEQUENCE</scope>
</reference>
<feature type="domain" description="Terpene synthase metal-binding" evidence="5">
    <location>
        <begin position="276"/>
        <end position="520"/>
    </location>
</feature>
<evidence type="ECO:0000259" key="4">
    <source>
        <dbReference type="Pfam" id="PF01397"/>
    </source>
</evidence>
<dbReference type="InterPro" id="IPR050148">
    <property type="entry name" value="Terpene_synthase-like"/>
</dbReference>
<dbReference type="InterPro" id="IPR001906">
    <property type="entry name" value="Terpene_synth_N"/>
</dbReference>
<dbReference type="Pfam" id="PF03936">
    <property type="entry name" value="Terpene_synth_C"/>
    <property type="match status" value="1"/>
</dbReference>
<dbReference type="SFLD" id="SFLDS00005">
    <property type="entry name" value="Isoprenoid_Synthase_Type_I"/>
    <property type="match status" value="1"/>
</dbReference>
<sequence>MATSVPSVLLLPVPTCTDMLVSPVEGGDLLHCKPHFDHHPNVWGDYFLTFSPCTPSMLLNMKRKAHVSEEQVRRMILECSSGPNLHVKLELVDTLERLCIDYHYEKEIENVLRRVHEEEDDTDNHYDLHTTALRFYLLRKHGYYASPDVFQRFRDEEGNFTRDDNNNGTRSMLSLYNAAHLRIHGEEILDDAIVFTRNYLQSVVKHLQSPMADEVCSALRTPLFRRPRRVEARHYISVYDKLPTRNETILEFAKLDFGILQSLYCEELNILTMWWKELQLQDHLSFARDRMVEMHFWMLGVLFEPQYSYGRTMLTKLFIFVSIFDDIYDNYSTLEESKLFTEAIERWDEEAAEELPGYMKFFYKKVLTTMKSIETDLKLQGNKHVDYVKNLLIDATRCFYNEVKWRSEGADQVAATVEEHLKISVPSSCCMHVPVYAFVAMGNDVTTDDAINWGMAYPKIITSSCIVGRLLNDIASHEREQGSSSSSSSTVEACMREHGGITKEEAYAKLRELVEESWMDIAGECLRPAAAQPPPLLEAVVNATRVLDFVYKDDQDAYTHPSSLKDTIHSIYILSV</sequence>
<dbReference type="GO" id="GO:0016102">
    <property type="term" value="P:diterpenoid biosynthetic process"/>
    <property type="evidence" value="ECO:0007669"/>
    <property type="project" value="InterPro"/>
</dbReference>
<dbReference type="Gramene" id="Os08t0139700-02">
    <property type="protein sequence ID" value="Os08t0139700-02"/>
    <property type="gene ID" value="Os08g0139700"/>
</dbReference>
<dbReference type="KEGG" id="osa:4344635"/>
<evidence type="ECO:0000256" key="3">
    <source>
        <dbReference type="ARBA" id="ARBA00022723"/>
    </source>
</evidence>
<dbReference type="SFLD" id="SFLDG01019">
    <property type="entry name" value="Terpene_Cyclase_Like_1_C_Termi"/>
    <property type="match status" value="1"/>
</dbReference>
<dbReference type="AlphaFoldDB" id="Q6ZJL3"/>
<organism evidence="6">
    <name type="scientific">Oryza sativa subsp. japonica</name>
    <name type="common">Rice</name>
    <dbReference type="NCBI Taxonomy" id="39947"/>
    <lineage>
        <taxon>Eukaryota</taxon>
        <taxon>Viridiplantae</taxon>
        <taxon>Streptophyta</taxon>
        <taxon>Embryophyta</taxon>
        <taxon>Tracheophyta</taxon>
        <taxon>Spermatophyta</taxon>
        <taxon>Magnoliopsida</taxon>
        <taxon>Liliopsida</taxon>
        <taxon>Poales</taxon>
        <taxon>Poaceae</taxon>
        <taxon>BOP clade</taxon>
        <taxon>Oryzoideae</taxon>
        <taxon>Oryzeae</taxon>
        <taxon>Oryzinae</taxon>
        <taxon>Oryza</taxon>
        <taxon>Oryza sativa</taxon>
    </lineage>
</organism>
<dbReference type="InterPro" id="IPR034741">
    <property type="entry name" value="Terpene_cyclase-like_1_C"/>
</dbReference>
<evidence type="ECO:0000313" key="7">
    <source>
        <dbReference type="EMBL" id="ACF05531.1"/>
    </source>
</evidence>
<gene>
    <name evidence="6" type="primary">TPS3</name>
    <name evidence="7" type="synonym">TPS44</name>
</gene>
<evidence type="ECO:0000256" key="1">
    <source>
        <dbReference type="ARBA" id="ARBA00001936"/>
    </source>
</evidence>
<dbReference type="SUPFAM" id="SSF48576">
    <property type="entry name" value="Terpenoid synthases"/>
    <property type="match status" value="1"/>
</dbReference>
<dbReference type="GO" id="GO:0010333">
    <property type="term" value="F:terpene synthase activity"/>
    <property type="evidence" value="ECO:0007669"/>
    <property type="project" value="InterPro"/>
</dbReference>
<name>Q6ZJL3_ORYSJ</name>
<dbReference type="SUPFAM" id="SSF48239">
    <property type="entry name" value="Terpenoid cyclases/Protein prenyltransferases"/>
    <property type="match status" value="1"/>
</dbReference>
<dbReference type="EMBL" id="DQ872158">
    <property type="protein sequence ID" value="ABJ16553.1"/>
    <property type="molecule type" value="mRNA"/>
</dbReference>
<dbReference type="CDD" id="cd00684">
    <property type="entry name" value="Terpene_cyclase_plant_C1"/>
    <property type="match status" value="1"/>
</dbReference>
<dbReference type="Gene3D" id="1.10.600.10">
    <property type="entry name" value="Farnesyl Diphosphate Synthase"/>
    <property type="match status" value="1"/>
</dbReference>
<dbReference type="GO" id="GO:0000287">
    <property type="term" value="F:magnesium ion binding"/>
    <property type="evidence" value="ECO:0007669"/>
    <property type="project" value="InterPro"/>
</dbReference>
<dbReference type="InterPro" id="IPR005630">
    <property type="entry name" value="Terpene_synthase_metal-bd"/>
</dbReference>
<comment type="cofactor">
    <cofactor evidence="2">
        <name>Mg(2+)</name>
        <dbReference type="ChEBI" id="CHEBI:18420"/>
    </cofactor>
</comment>
<comment type="cofactor">
    <cofactor evidence="1">
        <name>Mn(2+)</name>
        <dbReference type="ChEBI" id="CHEBI:29035"/>
    </cofactor>
</comment>
<dbReference type="GeneID" id="4344635"/>
<accession>Q6ZJL3</accession>
<protein>
    <submittedName>
        <fullName evidence="6">(E)-beta-caryophyllene/beta-elemene synthase</fullName>
    </submittedName>
    <submittedName>
        <fullName evidence="7">Sesquiterpene synthase</fullName>
    </submittedName>
</protein>
<dbReference type="Pfam" id="PF01397">
    <property type="entry name" value="Terpene_synth"/>
    <property type="match status" value="1"/>
</dbReference>
<dbReference type="InterPro" id="IPR008949">
    <property type="entry name" value="Isoprenoid_synthase_dom_sf"/>
</dbReference>
<dbReference type="FunFam" id="1.10.600.10:FF:000007">
    <property type="entry name" value="Isoprene synthase, chloroplastic"/>
    <property type="match status" value="1"/>
</dbReference>
<dbReference type="InterPro" id="IPR036965">
    <property type="entry name" value="Terpene_synth_N_sf"/>
</dbReference>
<dbReference type="EMBL" id="EU596454">
    <property type="protein sequence ID" value="ACF05531.1"/>
    <property type="molecule type" value="mRNA"/>
</dbReference>
<dbReference type="Gene3D" id="1.50.10.130">
    <property type="entry name" value="Terpene synthase, N-terminal domain"/>
    <property type="match status" value="1"/>
</dbReference>
<feature type="domain" description="Terpene synthase N-terminal" evidence="4">
    <location>
        <begin position="43"/>
        <end position="219"/>
    </location>
</feature>
<dbReference type="OrthoDB" id="1877784at2759"/>
<dbReference type="PANTHER" id="PTHR31225">
    <property type="entry name" value="OS04G0344100 PROTEIN-RELATED"/>
    <property type="match status" value="1"/>
</dbReference>
<dbReference type="BioCyc" id="MetaCyc:MONOMER-14913"/>
<evidence type="ECO:0000256" key="2">
    <source>
        <dbReference type="ARBA" id="ARBA00001946"/>
    </source>
</evidence>
<evidence type="ECO:0000259" key="5">
    <source>
        <dbReference type="Pfam" id="PF03936"/>
    </source>
</evidence>
<proteinExistence type="evidence at transcript level"/>
<keyword evidence="3" id="KW-0479">Metal-binding</keyword>
<dbReference type="InterPro" id="IPR008930">
    <property type="entry name" value="Terpenoid_cyclase/PrenylTrfase"/>
</dbReference>
<dbReference type="HOGENOM" id="CLU_003125_7_2_1"/>
<dbReference type="SMR" id="Q6ZJL3"/>